<evidence type="ECO:0000313" key="2">
    <source>
        <dbReference type="Proteomes" id="UP001153331"/>
    </source>
</evidence>
<dbReference type="EMBL" id="JAPHNI010000167">
    <property type="protein sequence ID" value="KAJ8114917.1"/>
    <property type="molecule type" value="Genomic_DNA"/>
</dbReference>
<comment type="caution">
    <text evidence="1">The sequence shown here is derived from an EMBL/GenBank/DDBJ whole genome shotgun (WGS) entry which is preliminary data.</text>
</comment>
<keyword evidence="2" id="KW-1185">Reference proteome</keyword>
<organism evidence="1 2">
    <name type="scientific">Boeremia exigua</name>
    <dbReference type="NCBI Taxonomy" id="749465"/>
    <lineage>
        <taxon>Eukaryota</taxon>
        <taxon>Fungi</taxon>
        <taxon>Dikarya</taxon>
        <taxon>Ascomycota</taxon>
        <taxon>Pezizomycotina</taxon>
        <taxon>Dothideomycetes</taxon>
        <taxon>Pleosporomycetidae</taxon>
        <taxon>Pleosporales</taxon>
        <taxon>Pleosporineae</taxon>
        <taxon>Didymellaceae</taxon>
        <taxon>Boeremia</taxon>
    </lineage>
</organism>
<protein>
    <submittedName>
        <fullName evidence="1">Uncharacterized protein</fullName>
    </submittedName>
</protein>
<evidence type="ECO:0000313" key="1">
    <source>
        <dbReference type="EMBL" id="KAJ8114917.1"/>
    </source>
</evidence>
<dbReference type="Proteomes" id="UP001153331">
    <property type="component" value="Unassembled WGS sequence"/>
</dbReference>
<reference evidence="1" key="1">
    <citation type="submission" date="2022-11" db="EMBL/GenBank/DDBJ databases">
        <title>Genome Sequence of Boeremia exigua.</title>
        <authorList>
            <person name="Buettner E."/>
        </authorList>
    </citation>
    <scope>NUCLEOTIDE SEQUENCE</scope>
    <source>
        <strain evidence="1">CU02</strain>
    </source>
</reference>
<accession>A0ACC2IIK6</accession>
<name>A0ACC2IIK6_9PLEO</name>
<gene>
    <name evidence="1" type="ORF">OPT61_g3309</name>
</gene>
<sequence length="138" mass="15037">MSLISSSFRAITQASIAGGVPALSIGVSKLGQSIFRMHSLRQRNISTTVVQRTPKEVSTPQKLAPHQAQQRVRARRGFVRPVYQHKLETLSASGLDALQAEDNEPSTVDAPAAETTQCLAEEDILEEIAQSTREVSVR</sequence>
<proteinExistence type="predicted"/>